<evidence type="ECO:0000256" key="6">
    <source>
        <dbReference type="ARBA" id="ARBA00023139"/>
    </source>
</evidence>
<dbReference type="InterPro" id="IPR008844">
    <property type="entry name" value="Spore_GerAC-like"/>
</dbReference>
<protein>
    <submittedName>
        <fullName evidence="10">Ger(X)C family spore germination protein</fullName>
    </submittedName>
</protein>
<dbReference type="Pfam" id="PF05504">
    <property type="entry name" value="Spore_GerAC"/>
    <property type="match status" value="1"/>
</dbReference>
<dbReference type="InterPro" id="IPR057336">
    <property type="entry name" value="GerAC_N"/>
</dbReference>
<feature type="domain" description="Spore germination protein N-terminal" evidence="9">
    <location>
        <begin position="23"/>
        <end position="195"/>
    </location>
</feature>
<evidence type="ECO:0000259" key="9">
    <source>
        <dbReference type="Pfam" id="PF25198"/>
    </source>
</evidence>
<keyword evidence="11" id="KW-1185">Reference proteome</keyword>
<dbReference type="GO" id="GO:0009847">
    <property type="term" value="P:spore germination"/>
    <property type="evidence" value="ECO:0007669"/>
    <property type="project" value="InterPro"/>
</dbReference>
<evidence type="ECO:0000259" key="8">
    <source>
        <dbReference type="Pfam" id="PF05504"/>
    </source>
</evidence>
<dbReference type="InterPro" id="IPR046953">
    <property type="entry name" value="Spore_GerAC-like_C"/>
</dbReference>
<evidence type="ECO:0000256" key="7">
    <source>
        <dbReference type="ARBA" id="ARBA00023288"/>
    </source>
</evidence>
<evidence type="ECO:0000256" key="3">
    <source>
        <dbReference type="ARBA" id="ARBA00022544"/>
    </source>
</evidence>
<dbReference type="AlphaFoldDB" id="A0A6I6F4P0"/>
<keyword evidence="5" id="KW-0472">Membrane</keyword>
<feature type="domain" description="Spore germination GerAC-like C-terminal" evidence="8">
    <location>
        <begin position="231"/>
        <end position="300"/>
    </location>
</feature>
<keyword evidence="7" id="KW-0449">Lipoprotein</keyword>
<keyword evidence="3" id="KW-0309">Germination</keyword>
<evidence type="ECO:0000256" key="2">
    <source>
        <dbReference type="ARBA" id="ARBA00007886"/>
    </source>
</evidence>
<keyword evidence="6" id="KW-0564">Palmitate</keyword>
<evidence type="ECO:0000256" key="1">
    <source>
        <dbReference type="ARBA" id="ARBA00004635"/>
    </source>
</evidence>
<evidence type="ECO:0000313" key="10">
    <source>
        <dbReference type="EMBL" id="QGU96154.1"/>
    </source>
</evidence>
<evidence type="ECO:0000256" key="5">
    <source>
        <dbReference type="ARBA" id="ARBA00023136"/>
    </source>
</evidence>
<evidence type="ECO:0000256" key="4">
    <source>
        <dbReference type="ARBA" id="ARBA00022729"/>
    </source>
</evidence>
<comment type="subcellular location">
    <subcellularLocation>
        <location evidence="1">Membrane</location>
        <topology evidence="1">Lipid-anchor</topology>
    </subcellularLocation>
</comment>
<name>A0A6I6F4P0_9CLOT</name>
<accession>A0A6I6F4P0</accession>
<gene>
    <name evidence="10" type="ORF">GOM49_14555</name>
</gene>
<evidence type="ECO:0000313" key="11">
    <source>
        <dbReference type="Proteomes" id="UP000422764"/>
    </source>
</evidence>
<sequence>MKHKLLALTLIFLMIFPLMGCWDKIEVEELGYVAVIGIDKREDNFLDVTFRITNAQVGTSTKTTVDEPPHATITLAATDILSARELADTSITRRLTFTHTVAIVVSEELAKSEEFYQILEPALRDVDLREKINLIVSREKASDFIRRNSPQLETRPGKFYDFMSERWRESGIVPQSNLHRFIQRTEDNTSAYMAIYATCKDVPSNIVSDSNFDYIAGEVPKKSANPTQMIGSAIFREGKMVSSITGEETRLALLLRPKSELHRITMAFPDPMDERLKITGAISVRKKAKVKVDVSEGEPKYM</sequence>
<keyword evidence="4" id="KW-0732">Signal</keyword>
<dbReference type="Pfam" id="PF25198">
    <property type="entry name" value="Spore_GerAC_N"/>
    <property type="match status" value="1"/>
</dbReference>
<organism evidence="10 11">
    <name type="scientific">Clostridium bovifaecis</name>
    <dbReference type="NCBI Taxonomy" id="2184719"/>
    <lineage>
        <taxon>Bacteria</taxon>
        <taxon>Bacillati</taxon>
        <taxon>Bacillota</taxon>
        <taxon>Clostridia</taxon>
        <taxon>Eubacteriales</taxon>
        <taxon>Clostridiaceae</taxon>
        <taxon>Clostridium</taxon>
    </lineage>
</organism>
<dbReference type="PANTHER" id="PTHR35789">
    <property type="entry name" value="SPORE GERMINATION PROTEIN B3"/>
    <property type="match status" value="1"/>
</dbReference>
<proteinExistence type="inferred from homology"/>
<dbReference type="GO" id="GO:0016020">
    <property type="term" value="C:membrane"/>
    <property type="evidence" value="ECO:0007669"/>
    <property type="project" value="UniProtKB-SubCell"/>
</dbReference>
<dbReference type="Proteomes" id="UP000422764">
    <property type="component" value="Chromosome"/>
</dbReference>
<comment type="similarity">
    <text evidence="2">Belongs to the GerABKC lipoprotein family.</text>
</comment>
<dbReference type="EMBL" id="CP046522">
    <property type="protein sequence ID" value="QGU96154.1"/>
    <property type="molecule type" value="Genomic_DNA"/>
</dbReference>
<reference evidence="10 11" key="1">
    <citation type="submission" date="2019-12" db="EMBL/GenBank/DDBJ databases">
        <title>Genome sequenceing of Clostridium bovifaecis.</title>
        <authorList>
            <person name="Yao Y."/>
        </authorList>
    </citation>
    <scope>NUCLEOTIDE SEQUENCE [LARGE SCALE GENOMIC DNA]</scope>
    <source>
        <strain evidence="10 11">BXX</strain>
    </source>
</reference>
<dbReference type="PANTHER" id="PTHR35789:SF1">
    <property type="entry name" value="SPORE GERMINATION PROTEIN B3"/>
    <property type="match status" value="1"/>
</dbReference>